<evidence type="ECO:0000313" key="2">
    <source>
        <dbReference type="EMBL" id="MXO47538.1"/>
    </source>
</evidence>
<dbReference type="OrthoDB" id="7429148at2"/>
<dbReference type="Proteomes" id="UP000448199">
    <property type="component" value="Unassembled WGS sequence"/>
</dbReference>
<keyword evidence="1" id="KW-0812">Transmembrane</keyword>
<keyword evidence="1" id="KW-0472">Membrane</keyword>
<evidence type="ECO:0000256" key="1">
    <source>
        <dbReference type="SAM" id="Phobius"/>
    </source>
</evidence>
<dbReference type="EMBL" id="WTYC01000002">
    <property type="protein sequence ID" value="MXO47538.1"/>
    <property type="molecule type" value="Genomic_DNA"/>
</dbReference>
<keyword evidence="1" id="KW-1133">Transmembrane helix</keyword>
<evidence type="ECO:0000313" key="3">
    <source>
        <dbReference type="Proteomes" id="UP000448199"/>
    </source>
</evidence>
<sequence length="94" mass="10458">MSDHKAAAADPSARFDEIEQLLNSYPDVSDEQLGELKRWFKREASAFEVASLASKQPASYAKFRADHIDKFSKIEILLIGAVSLAIFALILVFV</sequence>
<accession>A0A844XRA2</accession>
<organism evidence="2 3">
    <name type="scientific">Qipengyuania vulgaris</name>
    <dbReference type="NCBI Taxonomy" id="291985"/>
    <lineage>
        <taxon>Bacteria</taxon>
        <taxon>Pseudomonadati</taxon>
        <taxon>Pseudomonadota</taxon>
        <taxon>Alphaproteobacteria</taxon>
        <taxon>Sphingomonadales</taxon>
        <taxon>Erythrobacteraceae</taxon>
        <taxon>Qipengyuania</taxon>
    </lineage>
</organism>
<proteinExistence type="predicted"/>
<dbReference type="RefSeq" id="WP_160727102.1">
    <property type="nucleotide sequence ID" value="NZ_WTYC01000002.1"/>
</dbReference>
<keyword evidence="3" id="KW-1185">Reference proteome</keyword>
<name>A0A844XRA2_9SPHN</name>
<reference evidence="2 3" key="1">
    <citation type="submission" date="2019-12" db="EMBL/GenBank/DDBJ databases">
        <title>Genomic-based taxomic classification of the family Erythrobacteraceae.</title>
        <authorList>
            <person name="Xu L."/>
        </authorList>
    </citation>
    <scope>NUCLEOTIDE SEQUENCE [LARGE SCALE GENOMIC DNA]</scope>
    <source>
        <strain evidence="2 3">DSM 17792</strain>
    </source>
</reference>
<dbReference type="AlphaFoldDB" id="A0A844XRA2"/>
<comment type="caution">
    <text evidence="2">The sequence shown here is derived from an EMBL/GenBank/DDBJ whole genome shotgun (WGS) entry which is preliminary data.</text>
</comment>
<gene>
    <name evidence="2" type="ORF">GRI69_04610</name>
</gene>
<feature type="transmembrane region" description="Helical" evidence="1">
    <location>
        <begin position="74"/>
        <end position="93"/>
    </location>
</feature>
<protein>
    <submittedName>
        <fullName evidence="2">Uncharacterized protein</fullName>
    </submittedName>
</protein>